<dbReference type="Proteomes" id="UP000011518">
    <property type="component" value="Unassembled WGS sequence"/>
</dbReference>
<organism evidence="2 3">
    <name type="scientific">Tupaia chinensis</name>
    <name type="common">Chinese tree shrew</name>
    <name type="synonym">Tupaia belangeri chinensis</name>
    <dbReference type="NCBI Taxonomy" id="246437"/>
    <lineage>
        <taxon>Eukaryota</taxon>
        <taxon>Metazoa</taxon>
        <taxon>Chordata</taxon>
        <taxon>Craniata</taxon>
        <taxon>Vertebrata</taxon>
        <taxon>Euteleostomi</taxon>
        <taxon>Mammalia</taxon>
        <taxon>Eutheria</taxon>
        <taxon>Euarchontoglires</taxon>
        <taxon>Scandentia</taxon>
        <taxon>Tupaiidae</taxon>
        <taxon>Tupaia</taxon>
    </lineage>
</organism>
<accession>L9KQB3</accession>
<keyword evidence="3" id="KW-1185">Reference proteome</keyword>
<reference evidence="3" key="1">
    <citation type="submission" date="2012-07" db="EMBL/GenBank/DDBJ databases">
        <title>Genome of the Chinese tree shrew, a rising model animal genetically related to primates.</title>
        <authorList>
            <person name="Zhang G."/>
            <person name="Fan Y."/>
            <person name="Yao Y."/>
            <person name="Huang Z."/>
        </authorList>
    </citation>
    <scope>NUCLEOTIDE SEQUENCE [LARGE SCALE GENOMIC DNA]</scope>
</reference>
<dbReference type="EMBL" id="KB320781">
    <property type="protein sequence ID" value="ELW63372.1"/>
    <property type="molecule type" value="Genomic_DNA"/>
</dbReference>
<dbReference type="InParanoid" id="L9KQB3"/>
<evidence type="ECO:0000313" key="2">
    <source>
        <dbReference type="EMBL" id="ELW63372.1"/>
    </source>
</evidence>
<feature type="region of interest" description="Disordered" evidence="1">
    <location>
        <begin position="1"/>
        <end position="22"/>
    </location>
</feature>
<proteinExistence type="predicted"/>
<gene>
    <name evidence="2" type="ORF">TREES_T100009128</name>
</gene>
<reference evidence="3" key="2">
    <citation type="journal article" date="2013" name="Nat. Commun.">
        <title>Genome of the Chinese tree shrew.</title>
        <authorList>
            <person name="Fan Y."/>
            <person name="Huang Z.Y."/>
            <person name="Cao C.C."/>
            <person name="Chen C.S."/>
            <person name="Chen Y.X."/>
            <person name="Fan D.D."/>
            <person name="He J."/>
            <person name="Hou H.L."/>
            <person name="Hu L."/>
            <person name="Hu X.T."/>
            <person name="Jiang X.T."/>
            <person name="Lai R."/>
            <person name="Lang Y.S."/>
            <person name="Liang B."/>
            <person name="Liao S.G."/>
            <person name="Mu D."/>
            <person name="Ma Y.Y."/>
            <person name="Niu Y.Y."/>
            <person name="Sun X.Q."/>
            <person name="Xia J.Q."/>
            <person name="Xiao J."/>
            <person name="Xiong Z.Q."/>
            <person name="Xu L."/>
            <person name="Yang L."/>
            <person name="Zhang Y."/>
            <person name="Zhao W."/>
            <person name="Zhao X.D."/>
            <person name="Zheng Y.T."/>
            <person name="Zhou J.M."/>
            <person name="Zhu Y.B."/>
            <person name="Zhang G.J."/>
            <person name="Wang J."/>
            <person name="Yao Y.G."/>
        </authorList>
    </citation>
    <scope>NUCLEOTIDE SEQUENCE [LARGE SCALE GENOMIC DNA]</scope>
</reference>
<evidence type="ECO:0000313" key="3">
    <source>
        <dbReference type="Proteomes" id="UP000011518"/>
    </source>
</evidence>
<name>L9KQB3_TUPCH</name>
<evidence type="ECO:0000256" key="1">
    <source>
        <dbReference type="SAM" id="MobiDB-lite"/>
    </source>
</evidence>
<dbReference type="AlphaFoldDB" id="L9KQB3"/>
<protein>
    <submittedName>
        <fullName evidence="2">Uncharacterized protein</fullName>
    </submittedName>
</protein>
<sequence>MLEDDEARLETEPGDHTGLGSLGVEDGQGCQVAVMPSLRTCGQQRFRCGSFAWRRAAAHPPHSTRPAALYFLGIGDCIQGACVSMAQDNAVSAVGRVQVETDLRYPREAPTHGGRHAVGKWEERRFLRWSGQDQGGWDESWLCICKQVWARCPPERAGAVSSVASGLRGRQRSLTGRGAPEDVRSGRSHRFVCSCGHSMARAAVSAGARL</sequence>